<dbReference type="EC" id="2.7.1.15" evidence="12"/>
<accession>A0A414UUT9</accession>
<keyword evidence="5 12" id="KW-0067">ATP-binding</keyword>
<dbReference type="GO" id="GO:0006355">
    <property type="term" value="P:regulation of DNA-templated transcription"/>
    <property type="evidence" value="ECO:0007669"/>
    <property type="project" value="InterPro"/>
</dbReference>
<dbReference type="RefSeq" id="WP_004843984.1">
    <property type="nucleotide sequence ID" value="NZ_AP031446.1"/>
</dbReference>
<dbReference type="PANTHER" id="PTHR10584">
    <property type="entry name" value="SUGAR KINASE"/>
    <property type="match status" value="1"/>
</dbReference>
<evidence type="ECO:0000256" key="2">
    <source>
        <dbReference type="ARBA" id="ARBA00022723"/>
    </source>
</evidence>
<evidence type="ECO:0000256" key="3">
    <source>
        <dbReference type="ARBA" id="ARBA00022741"/>
    </source>
</evidence>
<dbReference type="Proteomes" id="UP001296643">
    <property type="component" value="Unassembled WGS sequence"/>
</dbReference>
<reference evidence="14" key="4">
    <citation type="submission" date="2023-01" db="EMBL/GenBank/DDBJ databases">
        <title>Human gut microbiome strain richness.</title>
        <authorList>
            <person name="Chen-Liaw A."/>
        </authorList>
    </citation>
    <scope>NUCLEOTIDE SEQUENCE</scope>
    <source>
        <strain evidence="14">1001217st1_A9_1001217B_191108</strain>
    </source>
</reference>
<keyword evidence="9 17" id="KW-0238">DNA-binding</keyword>
<dbReference type="GO" id="GO:0005524">
    <property type="term" value="F:ATP binding"/>
    <property type="evidence" value="ECO:0007669"/>
    <property type="project" value="UniProtKB-UniRule"/>
</dbReference>
<dbReference type="EMBL" id="JAQMLR010000012">
    <property type="protein sequence ID" value="MDB8739510.1"/>
    <property type="molecule type" value="Genomic_DNA"/>
</dbReference>
<dbReference type="InterPro" id="IPR046335">
    <property type="entry name" value="LacI/GalR-like_sensor"/>
</dbReference>
<comment type="caution">
    <text evidence="12">Lacks conserved residue(s) required for the propagation of feature annotation.</text>
</comment>
<dbReference type="Pfam" id="PF13377">
    <property type="entry name" value="Peripla_BP_3"/>
    <property type="match status" value="1"/>
</dbReference>
<comment type="pathway">
    <text evidence="12">Carbohydrate metabolism; D-ribose degradation; D-ribose 5-phosphate from beta-D-ribopyranose: step 2/2.</text>
</comment>
<comment type="catalytic activity">
    <reaction evidence="12">
        <text>D-ribose + ATP = D-ribose 5-phosphate + ADP + H(+)</text>
        <dbReference type="Rhea" id="RHEA:13697"/>
        <dbReference type="ChEBI" id="CHEBI:15378"/>
        <dbReference type="ChEBI" id="CHEBI:30616"/>
        <dbReference type="ChEBI" id="CHEBI:47013"/>
        <dbReference type="ChEBI" id="CHEBI:78346"/>
        <dbReference type="ChEBI" id="CHEBI:456216"/>
        <dbReference type="EC" id="2.7.1.15"/>
    </reaction>
</comment>
<evidence type="ECO:0000256" key="7">
    <source>
        <dbReference type="ARBA" id="ARBA00022958"/>
    </source>
</evidence>
<dbReference type="Proteomes" id="UP000285697">
    <property type="component" value="Unassembled WGS sequence"/>
</dbReference>
<dbReference type="EMBL" id="JAAIRM010000010">
    <property type="protein sequence ID" value="NSI19211.1"/>
    <property type="molecule type" value="Genomic_DNA"/>
</dbReference>
<reference evidence="19 20" key="1">
    <citation type="submission" date="2018-08" db="EMBL/GenBank/DDBJ databases">
        <title>A genome reference for cultivated species of the human gut microbiota.</title>
        <authorList>
            <person name="Zou Y."/>
            <person name="Xue W."/>
            <person name="Luo G."/>
        </authorList>
    </citation>
    <scope>NUCLEOTIDE SEQUENCE [LARGE SCALE GENOMIC DNA]</scope>
    <source>
        <strain evidence="18 20">AM12-54</strain>
        <strain evidence="17 19">AM21-18</strain>
        <strain evidence="16 21">AM22-7AC</strain>
    </source>
</reference>
<feature type="binding site" evidence="12">
    <location>
        <position position="566"/>
    </location>
    <ligand>
        <name>K(+)</name>
        <dbReference type="ChEBI" id="CHEBI:29103"/>
    </ligand>
</feature>
<evidence type="ECO:0000313" key="18">
    <source>
        <dbReference type="EMBL" id="RHJ07731.1"/>
    </source>
</evidence>
<dbReference type="GO" id="GO:0019303">
    <property type="term" value="P:D-ribose catabolic process"/>
    <property type="evidence" value="ECO:0007669"/>
    <property type="project" value="UniProtKB-UniRule"/>
</dbReference>
<gene>
    <name evidence="12" type="primary">rbsK</name>
    <name evidence="18" type="ORF">DW142_14575</name>
    <name evidence="17" type="ORF">DW243_09710</name>
    <name evidence="16" type="ORF">DW270_04990</name>
    <name evidence="15" type="ORF">G4958_07605</name>
    <name evidence="14" type="ORF">PNU63_12145</name>
</gene>
<evidence type="ECO:0000256" key="8">
    <source>
        <dbReference type="ARBA" id="ARBA00023015"/>
    </source>
</evidence>
<keyword evidence="4 12" id="KW-0418">Kinase</keyword>
<dbReference type="AlphaFoldDB" id="A0A414UUT9"/>
<dbReference type="EMBL" id="QRIA01000004">
    <property type="protein sequence ID" value="RHG21172.1"/>
    <property type="molecule type" value="Genomic_DNA"/>
</dbReference>
<keyword evidence="10" id="KW-0804">Transcription</keyword>
<dbReference type="CDD" id="cd01392">
    <property type="entry name" value="HTH_LacI"/>
    <property type="match status" value="1"/>
</dbReference>
<evidence type="ECO:0000259" key="13">
    <source>
        <dbReference type="PROSITE" id="PS50932"/>
    </source>
</evidence>
<dbReference type="Gene3D" id="3.40.50.2300">
    <property type="match status" value="2"/>
</dbReference>
<dbReference type="InterPro" id="IPR002139">
    <property type="entry name" value="Ribo/fructo_kinase"/>
</dbReference>
<keyword evidence="3 12" id="KW-0547">Nucleotide-binding</keyword>
<evidence type="ECO:0000313" key="15">
    <source>
        <dbReference type="EMBL" id="NSI19211.1"/>
    </source>
</evidence>
<dbReference type="GO" id="GO:0004747">
    <property type="term" value="F:ribokinase activity"/>
    <property type="evidence" value="ECO:0007669"/>
    <property type="project" value="UniProtKB-UniRule"/>
</dbReference>
<keyword evidence="1 12" id="KW-0808">Transferase</keyword>
<dbReference type="InterPro" id="IPR010982">
    <property type="entry name" value="Lambda_DNA-bd_dom_sf"/>
</dbReference>
<comment type="subcellular location">
    <subcellularLocation>
        <location evidence="12">Cytoplasm</location>
    </subcellularLocation>
</comment>
<feature type="binding site" evidence="12">
    <location>
        <position position="570"/>
    </location>
    <ligand>
        <name>substrate</name>
    </ligand>
</feature>
<proteinExistence type="inferred from homology"/>
<evidence type="ECO:0000256" key="5">
    <source>
        <dbReference type="ARBA" id="ARBA00022840"/>
    </source>
</evidence>
<evidence type="ECO:0000313" key="21">
    <source>
        <dbReference type="Proteomes" id="UP000285697"/>
    </source>
</evidence>
<dbReference type="CDD" id="cd01174">
    <property type="entry name" value="ribokinase"/>
    <property type="match status" value="1"/>
</dbReference>
<evidence type="ECO:0000256" key="12">
    <source>
        <dbReference type="HAMAP-Rule" id="MF_01987"/>
    </source>
</evidence>
<dbReference type="PROSITE" id="PS50932">
    <property type="entry name" value="HTH_LACI_2"/>
    <property type="match status" value="1"/>
</dbReference>
<dbReference type="GO" id="GO:0046872">
    <property type="term" value="F:metal ion binding"/>
    <property type="evidence" value="ECO:0007669"/>
    <property type="project" value="UniProtKB-KW"/>
</dbReference>
<keyword evidence="8" id="KW-0805">Transcription regulation</keyword>
<comment type="caution">
    <text evidence="17">The sequence shown here is derived from an EMBL/GenBank/DDBJ whole genome shotgun (WGS) entry which is preliminary data.</text>
</comment>
<keyword evidence="2 12" id="KW-0479">Metal-binding</keyword>
<dbReference type="PROSITE" id="PS00356">
    <property type="entry name" value="HTH_LACI_1"/>
    <property type="match status" value="1"/>
</dbReference>
<comment type="similarity">
    <text evidence="12">Belongs to the carbohydrate kinase PfkB family. Ribokinase subfamily.</text>
</comment>
<feature type="binding site" evidence="12">
    <location>
        <begin position="332"/>
        <end position="334"/>
    </location>
    <ligand>
        <name>substrate</name>
    </ligand>
</feature>
<evidence type="ECO:0000313" key="14">
    <source>
        <dbReference type="EMBL" id="MDB8739510.1"/>
    </source>
</evidence>
<organism evidence="17 19">
    <name type="scientific">Mediterraneibacter gnavus</name>
    <name type="common">Ruminococcus gnavus</name>
    <dbReference type="NCBI Taxonomy" id="33038"/>
    <lineage>
        <taxon>Bacteria</taxon>
        <taxon>Bacillati</taxon>
        <taxon>Bacillota</taxon>
        <taxon>Clostridia</taxon>
        <taxon>Lachnospirales</taxon>
        <taxon>Lachnospiraceae</taxon>
        <taxon>Mediterraneibacter</taxon>
    </lineage>
</organism>
<dbReference type="GO" id="GO:0005737">
    <property type="term" value="C:cytoplasm"/>
    <property type="evidence" value="ECO:0007669"/>
    <property type="project" value="UniProtKB-SubCell"/>
</dbReference>
<dbReference type="Pfam" id="PF00356">
    <property type="entry name" value="LacI"/>
    <property type="match status" value="1"/>
</dbReference>
<dbReference type="InterPro" id="IPR000843">
    <property type="entry name" value="HTH_LacI"/>
</dbReference>
<dbReference type="Gene3D" id="3.40.1190.20">
    <property type="match status" value="1"/>
</dbReference>
<keyword evidence="6 12" id="KW-0460">Magnesium</keyword>
<protein>
    <recommendedName>
        <fullName evidence="12">Ribokinase</fullName>
        <shortName evidence="12">RK</shortName>
        <ecNumber evidence="12">2.7.1.15</ecNumber>
    </recommendedName>
</protein>
<reference evidence="15" key="3">
    <citation type="submission" date="2020-02" db="EMBL/GenBank/DDBJ databases">
        <authorList>
            <person name="Littmann E."/>
            <person name="Sorbara M."/>
        </authorList>
    </citation>
    <scope>NUCLEOTIDE SEQUENCE</scope>
    <source>
        <strain evidence="15">MSK.22.53</strain>
    </source>
</reference>
<keyword evidence="11 12" id="KW-0119">Carbohydrate metabolism</keyword>
<dbReference type="UniPathway" id="UPA00916">
    <property type="reaction ID" value="UER00889"/>
</dbReference>
<evidence type="ECO:0000313" key="17">
    <source>
        <dbReference type="EMBL" id="RHG83642.1"/>
    </source>
</evidence>
<evidence type="ECO:0000256" key="11">
    <source>
        <dbReference type="ARBA" id="ARBA00023277"/>
    </source>
</evidence>
<feature type="binding site" evidence="12">
    <location>
        <position position="605"/>
    </location>
    <ligand>
        <name>K(+)</name>
        <dbReference type="ChEBI" id="CHEBI:29103"/>
    </ligand>
</feature>
<evidence type="ECO:0000256" key="10">
    <source>
        <dbReference type="ARBA" id="ARBA00023163"/>
    </source>
</evidence>
<feature type="binding site" evidence="12">
    <location>
        <position position="603"/>
    </location>
    <ligand>
        <name>K(+)</name>
        <dbReference type="ChEBI" id="CHEBI:29103"/>
    </ligand>
</feature>
<dbReference type="Proteomes" id="UP000283981">
    <property type="component" value="Unassembled WGS sequence"/>
</dbReference>
<feature type="active site" description="Proton acceptor" evidence="12">
    <location>
        <position position="570"/>
    </location>
</feature>
<dbReference type="InterPro" id="IPR028082">
    <property type="entry name" value="Peripla_BP_I"/>
</dbReference>
<evidence type="ECO:0000313" key="20">
    <source>
        <dbReference type="Proteomes" id="UP000283992"/>
    </source>
</evidence>
<dbReference type="Pfam" id="PF00294">
    <property type="entry name" value="PfkB"/>
    <property type="match status" value="1"/>
</dbReference>
<feature type="binding site" evidence="12">
    <location>
        <position position="600"/>
    </location>
    <ligand>
        <name>K(+)</name>
        <dbReference type="ChEBI" id="CHEBI:29103"/>
    </ligand>
</feature>
<feature type="binding site" evidence="12">
    <location>
        <position position="505"/>
    </location>
    <ligand>
        <name>ATP</name>
        <dbReference type="ChEBI" id="CHEBI:30616"/>
    </ligand>
</feature>
<dbReference type="CDD" id="cd06267">
    <property type="entry name" value="PBP1_LacI_sugar_binding-like"/>
    <property type="match status" value="1"/>
</dbReference>
<dbReference type="EMBL" id="QRIS01000015">
    <property type="protein sequence ID" value="RHG83642.1"/>
    <property type="molecule type" value="Genomic_DNA"/>
</dbReference>
<dbReference type="SMART" id="SM00354">
    <property type="entry name" value="HTH_LACI"/>
    <property type="match status" value="1"/>
</dbReference>
<evidence type="ECO:0000256" key="6">
    <source>
        <dbReference type="ARBA" id="ARBA00022842"/>
    </source>
</evidence>
<dbReference type="PANTHER" id="PTHR10584:SF166">
    <property type="entry name" value="RIBOKINASE"/>
    <property type="match status" value="1"/>
</dbReference>
<comment type="subunit">
    <text evidence="12">Homodimer.</text>
</comment>
<dbReference type="GeneID" id="57434116"/>
<dbReference type="SUPFAM" id="SSF53822">
    <property type="entry name" value="Periplasmic binding protein-like I"/>
    <property type="match status" value="1"/>
</dbReference>
<dbReference type="Gene3D" id="1.10.260.40">
    <property type="entry name" value="lambda repressor-like DNA-binding domains"/>
    <property type="match status" value="1"/>
</dbReference>
<feature type="binding site" evidence="12">
    <location>
        <begin position="360"/>
        <end position="364"/>
    </location>
    <ligand>
        <name>substrate</name>
    </ligand>
</feature>
<keyword evidence="7 12" id="KW-0630">Potassium</keyword>
<dbReference type="GO" id="GO:0003677">
    <property type="term" value="F:DNA binding"/>
    <property type="evidence" value="ECO:0007669"/>
    <property type="project" value="UniProtKB-KW"/>
</dbReference>
<dbReference type="HAMAP" id="MF_01987">
    <property type="entry name" value="Ribokinase"/>
    <property type="match status" value="1"/>
</dbReference>
<dbReference type="InterPro" id="IPR011877">
    <property type="entry name" value="Ribokinase"/>
</dbReference>
<reference evidence="15" key="2">
    <citation type="journal article" date="2020" name="Cell Host Microbe">
        <title>Functional and Genomic Variation between Human-Derived Isolates of Lachnospiraceae Reveals Inter- and Intra-Species Diversity.</title>
        <authorList>
            <person name="Sorbara M.T."/>
            <person name="Littmann E.R."/>
            <person name="Fontana E."/>
            <person name="Moody T.U."/>
            <person name="Kohout C.E."/>
            <person name="Gjonbalaj M."/>
            <person name="Eaton V."/>
            <person name="Seok R."/>
            <person name="Leiner I.M."/>
            <person name="Pamer E.G."/>
        </authorList>
    </citation>
    <scope>NUCLEOTIDE SEQUENCE</scope>
    <source>
        <strain evidence="15">MSK.22.53</strain>
    </source>
</reference>
<evidence type="ECO:0000313" key="16">
    <source>
        <dbReference type="EMBL" id="RHG21172.1"/>
    </source>
</evidence>
<name>A0A414UUT9_MEDGN</name>
<dbReference type="InterPro" id="IPR011611">
    <property type="entry name" value="PfkB_dom"/>
</dbReference>
<comment type="cofactor">
    <cofactor evidence="12">
        <name>Mg(2+)</name>
        <dbReference type="ChEBI" id="CHEBI:18420"/>
    </cofactor>
    <text evidence="12">Requires a divalent cation, most likely magnesium in vivo, as an electrophilic catalyst to aid phosphoryl group transfer. It is the chelate of the metal and the nucleotide that is the actual substrate.</text>
</comment>
<evidence type="ECO:0000256" key="4">
    <source>
        <dbReference type="ARBA" id="ARBA00022777"/>
    </source>
</evidence>
<evidence type="ECO:0000256" key="1">
    <source>
        <dbReference type="ARBA" id="ARBA00022679"/>
    </source>
</evidence>
<comment type="activity regulation">
    <text evidence="12">Activated by a monovalent cation that binds near, but not in, the active site. The most likely occupant of the site in vivo is potassium. Ion binding induces a conformational change that may alter substrate affinity.</text>
</comment>
<dbReference type="Proteomes" id="UP000283992">
    <property type="component" value="Unassembled WGS sequence"/>
</dbReference>
<feature type="domain" description="HTH lacI-type" evidence="13">
    <location>
        <begin position="1"/>
        <end position="56"/>
    </location>
</feature>
<dbReference type="SUPFAM" id="SSF47413">
    <property type="entry name" value="lambda repressor-like DNA-binding domains"/>
    <property type="match status" value="1"/>
</dbReference>
<evidence type="ECO:0000256" key="9">
    <source>
        <dbReference type="ARBA" id="ARBA00023125"/>
    </source>
</evidence>
<dbReference type="PRINTS" id="PR00990">
    <property type="entry name" value="RIBOKINASE"/>
</dbReference>
<sequence>MNIKEIAQLAGVSTSTVSKIVNQKDESISQETRERVLKIVKEYNYTPYSSAASHQKTWVIGILLRSSISFDKTLDGIIQTAQKNGYTTIVCNSNSSTEQEFKNITALCKNNVDGIIWEPIETKSLDYASCFKTKDIPFLTIGPVGGKNSIFLPYEEFAYRLTQELIDRKHHNIACLLTEGRRTDAFLSGYKKCLFDNHMKLDKEFIFYEFTDSLIYKVNTHRISAVISSHYQKALEFYQLMNSLHYRIPEDFSLICLKNDATETLAFPEISTYTASNKDFGVYLCEKIIARIEKSHTRTPGFSEGFKIDNTATIGIPFNLNSLKITVVGSINMDTYLNVPQLPHTGKTVITSTSSVYPGGKGINQAIGASRLGHRVTLIGNVGSDLDSDNIYRALNENGVETHGVKRCLQTDTGKAYIFVDSNGDSMISILTGANGIFTPQDICEKEHLFENTGYCLIQSEIPLDTMREACRMAHKYHAKTIVKPSACSSMTREMLADIDIIIPNEDELFELCSKYYPSMEAQAASMLECGISAVIVTLREKGCYVKTKDWEQYFSAADFSAVDKTGASDAFISALASYLLYGYDLKKAVRIATYAAGFCISREGVVPALIDRSSLETYIRQKEPSLFQDET</sequence>
<feature type="binding site" evidence="12">
    <location>
        <position position="461"/>
    </location>
    <ligand>
        <name>substrate</name>
    </ligand>
</feature>
<evidence type="ECO:0000313" key="19">
    <source>
        <dbReference type="Proteomes" id="UP000283981"/>
    </source>
</evidence>
<comment type="function">
    <text evidence="12">Catalyzes the phosphorylation of ribose at O-5 in a reaction requiring ATP and magnesium. The resulting D-ribose-5-phosphate can then be used either for sythesis of nucleotides, histidine, and tryptophan, or as a component of the pentose phosphate pathway.</text>
</comment>
<dbReference type="Proteomes" id="UP001211731">
    <property type="component" value="Unassembled WGS sequence"/>
</dbReference>
<feature type="binding site" evidence="12">
    <location>
        <position position="564"/>
    </location>
    <ligand>
        <name>K(+)</name>
        <dbReference type="ChEBI" id="CHEBI:29103"/>
    </ligand>
</feature>
<dbReference type="EMBL" id="QRLN01000029">
    <property type="protein sequence ID" value="RHJ07731.1"/>
    <property type="molecule type" value="Genomic_DNA"/>
</dbReference>
<dbReference type="InterPro" id="IPR029056">
    <property type="entry name" value="Ribokinase-like"/>
</dbReference>
<keyword evidence="12" id="KW-0963">Cytoplasm</keyword>
<dbReference type="SUPFAM" id="SSF53613">
    <property type="entry name" value="Ribokinase-like"/>
    <property type="match status" value="1"/>
</dbReference>